<dbReference type="AlphaFoldDB" id="A0A6B1DW14"/>
<protein>
    <submittedName>
        <fullName evidence="1">Phytanoyl-CoA dioxygenase</fullName>
    </submittedName>
</protein>
<proteinExistence type="predicted"/>
<comment type="caution">
    <text evidence="1">The sequence shown here is derived from an EMBL/GenBank/DDBJ whole genome shotgun (WGS) entry which is preliminary data.</text>
</comment>
<dbReference type="EMBL" id="VXPY01000095">
    <property type="protein sequence ID" value="MYD91438.1"/>
    <property type="molecule type" value="Genomic_DNA"/>
</dbReference>
<dbReference type="Gene3D" id="2.60.120.620">
    <property type="entry name" value="q2cbj1_9rhob like domain"/>
    <property type="match status" value="1"/>
</dbReference>
<dbReference type="GO" id="GO:0005506">
    <property type="term" value="F:iron ion binding"/>
    <property type="evidence" value="ECO:0007669"/>
    <property type="project" value="UniProtKB-ARBA"/>
</dbReference>
<dbReference type="InterPro" id="IPR008775">
    <property type="entry name" value="Phytyl_CoA_dOase-like"/>
</dbReference>
<dbReference type="PANTHER" id="PTHR20883">
    <property type="entry name" value="PHYTANOYL-COA DIOXYGENASE DOMAIN CONTAINING 1"/>
    <property type="match status" value="1"/>
</dbReference>
<gene>
    <name evidence="1" type="ORF">F4Y08_14055</name>
</gene>
<evidence type="ECO:0000313" key="1">
    <source>
        <dbReference type="EMBL" id="MYD91438.1"/>
    </source>
</evidence>
<keyword evidence="1" id="KW-0560">Oxidoreductase</keyword>
<dbReference type="GO" id="GO:0016706">
    <property type="term" value="F:2-oxoglutarate-dependent dioxygenase activity"/>
    <property type="evidence" value="ECO:0007669"/>
    <property type="project" value="UniProtKB-ARBA"/>
</dbReference>
<dbReference type="PANTHER" id="PTHR20883:SF48">
    <property type="entry name" value="ECTOINE DIOXYGENASE"/>
    <property type="match status" value="1"/>
</dbReference>
<dbReference type="Pfam" id="PF05721">
    <property type="entry name" value="PhyH"/>
    <property type="match status" value="1"/>
</dbReference>
<accession>A0A6B1DW14</accession>
<keyword evidence="1" id="KW-0223">Dioxygenase</keyword>
<dbReference type="SUPFAM" id="SSF51197">
    <property type="entry name" value="Clavaminate synthase-like"/>
    <property type="match status" value="1"/>
</dbReference>
<name>A0A6B1DW14_9CHLR</name>
<reference evidence="1" key="1">
    <citation type="submission" date="2019-09" db="EMBL/GenBank/DDBJ databases">
        <title>Characterisation of the sponge microbiome using genome-centric metagenomics.</title>
        <authorList>
            <person name="Engelberts J.P."/>
            <person name="Robbins S.J."/>
            <person name="De Goeij J.M."/>
            <person name="Aranda M."/>
            <person name="Bell S.C."/>
            <person name="Webster N.S."/>
        </authorList>
    </citation>
    <scope>NUCLEOTIDE SEQUENCE</scope>
    <source>
        <strain evidence="1">SB0662_bin_9</strain>
    </source>
</reference>
<sequence>MLEAHIVPQEDLDFFDRNGYLIIRNALNSEQIEALIEVGDALIASDDQVSRQTGASGRYDSFRNSVAKHQVFRDLIDHPVVLPTVVQLLGSDIHLVTSHLIYKGGDPEGTPDTFREPGWHRDYYQAQNDMGHARIQRLLVKCAYYLTDLSMVNSGVTMVVPGSNRLTQAIEIPEGRVDPAGAVEPSLHPGDCLIFENRTYHAGAANQVARTRKALMMGYGYRWIKPMDYRVQSDELLAQMTPMQRFLCGEQFVERETFDFRGGDNPIDAWCEKHGLPTVRY</sequence>
<organism evidence="1">
    <name type="scientific">Caldilineaceae bacterium SB0662_bin_9</name>
    <dbReference type="NCBI Taxonomy" id="2605258"/>
    <lineage>
        <taxon>Bacteria</taxon>
        <taxon>Bacillati</taxon>
        <taxon>Chloroflexota</taxon>
        <taxon>Caldilineae</taxon>
        <taxon>Caldilineales</taxon>
        <taxon>Caldilineaceae</taxon>
    </lineage>
</organism>